<accession>A0A650CPZ2</accession>
<keyword evidence="1" id="KW-0479">Metal-binding</keyword>
<feature type="transmembrane region" description="Helical" evidence="4">
    <location>
        <begin position="182"/>
        <end position="197"/>
    </location>
</feature>
<keyword evidence="7" id="KW-1185">Reference proteome</keyword>
<dbReference type="InterPro" id="IPR001876">
    <property type="entry name" value="Znf_RanBP2"/>
</dbReference>
<keyword evidence="2" id="KW-0863">Zinc-finger</keyword>
<evidence type="ECO:0000256" key="1">
    <source>
        <dbReference type="ARBA" id="ARBA00022723"/>
    </source>
</evidence>
<keyword evidence="4" id="KW-0812">Transmembrane</keyword>
<proteinExistence type="predicted"/>
<keyword evidence="4" id="KW-0472">Membrane</keyword>
<dbReference type="SUPFAM" id="SSF103473">
    <property type="entry name" value="MFS general substrate transporter"/>
    <property type="match status" value="1"/>
</dbReference>
<reference evidence="6 7" key="1">
    <citation type="submission" date="2019-10" db="EMBL/GenBank/DDBJ databases">
        <title>Genome Sequences from Six Type Strain Members of the Archaeal Family Sulfolobaceae: Acidianus ambivalens, Acidianus infernus, Metallosphaera prunae, Stygiolobus azoricus, Sulfolobus metallicus, and Sulfurisphaera ohwakuensis.</title>
        <authorList>
            <person name="Counts J.A."/>
            <person name="Kelly R.M."/>
        </authorList>
    </citation>
    <scope>NUCLEOTIDE SEQUENCE [LARGE SCALE GENOMIC DNA]</scope>
    <source>
        <strain evidence="6 7">FC6</strain>
    </source>
</reference>
<dbReference type="InterPro" id="IPR025874">
    <property type="entry name" value="DZR"/>
</dbReference>
<dbReference type="Pfam" id="PF12773">
    <property type="entry name" value="DZR"/>
    <property type="match status" value="1"/>
</dbReference>
<feature type="transmembrane region" description="Helical" evidence="4">
    <location>
        <begin position="83"/>
        <end position="103"/>
    </location>
</feature>
<dbReference type="RefSeq" id="WP_156006426.1">
    <property type="nucleotide sequence ID" value="NZ_CP045483.1"/>
</dbReference>
<dbReference type="SMART" id="SM00547">
    <property type="entry name" value="ZnF_RBZ"/>
    <property type="match status" value="2"/>
</dbReference>
<sequence>MKKCPRCGYENSDTAVFCEKCHYPLPLTPPKLNKCPRCGYENPEGVMFCEKCHYPLFQIPVSNVQQQPKEEEKPKIVLKSSDYIMLLIGSVITSFAIALFFLFYPNMKILYTVFNLIGTVFIIVPFIKVNKLYWSAVVGSIGIFFLSPNSLVGVVGVILFSFGGVIISTALRELYLNVKDNIVQFSSLLLLLGYLFGMFDPNFYMVTISGYALLAIYSVQQAFKKNSNPG</sequence>
<evidence type="ECO:0000259" key="5">
    <source>
        <dbReference type="SMART" id="SM00547"/>
    </source>
</evidence>
<organism evidence="6 7">
    <name type="scientific">Stygiolobus azoricus</name>
    <dbReference type="NCBI Taxonomy" id="41675"/>
    <lineage>
        <taxon>Archaea</taxon>
        <taxon>Thermoproteota</taxon>
        <taxon>Thermoprotei</taxon>
        <taxon>Sulfolobales</taxon>
        <taxon>Sulfolobaceae</taxon>
        <taxon>Stygiolobus</taxon>
    </lineage>
</organism>
<feature type="transmembrane region" description="Helical" evidence="4">
    <location>
        <begin position="203"/>
        <end position="219"/>
    </location>
</feature>
<feature type="domain" description="RanBP2-type" evidence="5">
    <location>
        <begin position="3"/>
        <end position="24"/>
    </location>
</feature>
<dbReference type="AlphaFoldDB" id="A0A650CPZ2"/>
<feature type="domain" description="RanBP2-type" evidence="5">
    <location>
        <begin position="31"/>
        <end position="55"/>
    </location>
</feature>
<feature type="transmembrane region" description="Helical" evidence="4">
    <location>
        <begin position="132"/>
        <end position="148"/>
    </location>
</feature>
<gene>
    <name evidence="6" type="ORF">D1868_05790</name>
</gene>
<dbReference type="GeneID" id="42798562"/>
<dbReference type="InterPro" id="IPR036259">
    <property type="entry name" value="MFS_trans_sf"/>
</dbReference>
<dbReference type="GO" id="GO:0008270">
    <property type="term" value="F:zinc ion binding"/>
    <property type="evidence" value="ECO:0007669"/>
    <property type="project" value="UniProtKB-KW"/>
</dbReference>
<dbReference type="KEGG" id="sazo:D1868_05790"/>
<feature type="transmembrane region" description="Helical" evidence="4">
    <location>
        <begin position="109"/>
        <end position="127"/>
    </location>
</feature>
<evidence type="ECO:0000256" key="2">
    <source>
        <dbReference type="ARBA" id="ARBA00022771"/>
    </source>
</evidence>
<name>A0A650CPZ2_9CREN</name>
<evidence type="ECO:0000313" key="6">
    <source>
        <dbReference type="EMBL" id="QGR19547.1"/>
    </source>
</evidence>
<keyword evidence="4" id="KW-1133">Transmembrane helix</keyword>
<keyword evidence="3" id="KW-0862">Zinc</keyword>
<protein>
    <submittedName>
        <fullName evidence="6">Zinc-ribbon domain-containing protein</fullName>
    </submittedName>
</protein>
<dbReference type="OrthoDB" id="78092at2157"/>
<evidence type="ECO:0000256" key="4">
    <source>
        <dbReference type="SAM" id="Phobius"/>
    </source>
</evidence>
<dbReference type="EMBL" id="CP045483">
    <property type="protein sequence ID" value="QGR19547.1"/>
    <property type="molecule type" value="Genomic_DNA"/>
</dbReference>
<evidence type="ECO:0000256" key="3">
    <source>
        <dbReference type="ARBA" id="ARBA00022833"/>
    </source>
</evidence>
<evidence type="ECO:0000313" key="7">
    <source>
        <dbReference type="Proteomes" id="UP000423396"/>
    </source>
</evidence>
<dbReference type="Proteomes" id="UP000423396">
    <property type="component" value="Chromosome"/>
</dbReference>